<reference evidence="1 2" key="1">
    <citation type="journal article" date="2018" name="Mol. Plant">
        <title>The genome of Artemisia annua provides insight into the evolution of Asteraceae family and artemisinin biosynthesis.</title>
        <authorList>
            <person name="Shen Q."/>
            <person name="Zhang L."/>
            <person name="Liao Z."/>
            <person name="Wang S."/>
            <person name="Yan T."/>
            <person name="Shi P."/>
            <person name="Liu M."/>
            <person name="Fu X."/>
            <person name="Pan Q."/>
            <person name="Wang Y."/>
            <person name="Lv Z."/>
            <person name="Lu X."/>
            <person name="Zhang F."/>
            <person name="Jiang W."/>
            <person name="Ma Y."/>
            <person name="Chen M."/>
            <person name="Hao X."/>
            <person name="Li L."/>
            <person name="Tang Y."/>
            <person name="Lv G."/>
            <person name="Zhou Y."/>
            <person name="Sun X."/>
            <person name="Brodelius P.E."/>
            <person name="Rose J.K.C."/>
            <person name="Tang K."/>
        </authorList>
    </citation>
    <scope>NUCLEOTIDE SEQUENCE [LARGE SCALE GENOMIC DNA]</scope>
    <source>
        <strain evidence="2">cv. Huhao1</strain>
        <tissue evidence="1">Leaf</tissue>
    </source>
</reference>
<protein>
    <submittedName>
        <fullName evidence="1">Argonaute/Dicer protein, PAZ</fullName>
    </submittedName>
</protein>
<dbReference type="Proteomes" id="UP000245207">
    <property type="component" value="Unassembled WGS sequence"/>
</dbReference>
<dbReference type="OrthoDB" id="1821871at2759"/>
<evidence type="ECO:0000313" key="1">
    <source>
        <dbReference type="EMBL" id="PWA48669.1"/>
    </source>
</evidence>
<evidence type="ECO:0000313" key="2">
    <source>
        <dbReference type="Proteomes" id="UP000245207"/>
    </source>
</evidence>
<proteinExistence type="predicted"/>
<gene>
    <name evidence="1" type="ORF">CTI12_AA489380</name>
</gene>
<name>A0A2U1LI49_ARTAN</name>
<organism evidence="1 2">
    <name type="scientific">Artemisia annua</name>
    <name type="common">Sweet wormwood</name>
    <dbReference type="NCBI Taxonomy" id="35608"/>
    <lineage>
        <taxon>Eukaryota</taxon>
        <taxon>Viridiplantae</taxon>
        <taxon>Streptophyta</taxon>
        <taxon>Embryophyta</taxon>
        <taxon>Tracheophyta</taxon>
        <taxon>Spermatophyta</taxon>
        <taxon>Magnoliopsida</taxon>
        <taxon>eudicotyledons</taxon>
        <taxon>Gunneridae</taxon>
        <taxon>Pentapetalae</taxon>
        <taxon>asterids</taxon>
        <taxon>campanulids</taxon>
        <taxon>Asterales</taxon>
        <taxon>Asteraceae</taxon>
        <taxon>Asteroideae</taxon>
        <taxon>Anthemideae</taxon>
        <taxon>Artemisiinae</taxon>
        <taxon>Artemisia</taxon>
    </lineage>
</organism>
<sequence length="510" mass="57868">MNKFRRLLSVNPRGYAIAKKDTDSLKSSETGIVLHYDYLFRFSIRVDLLDNQTVNTNFILYSGYKLSNNRFIGYKHGGLNSMLAIEHSHLIPVVSKEPTIILGMDVSYVSPGPSDVPSIDLVNYCSLFGSHIKNLVNFFSSLLNSYCNGLQVVSSRHNPLISRYRASLRTQSLKVEMIDSLFKKVSDTKDDGIISGDANPNIPRLKEIIYFLLSLNQTPLYCSKYVNPNTHKLKTCCKTKCGCGCSYSEDRSFVQITPGYQRLPPLQLKTIIRTLIFMRTDTRSRTQQLPDNYRTSYKYWRPYSSQTQHILEIERTLCTHSRGASIRFTHFVFQINREYMNRIMPIRVRSPWSSICIKCLPVDIDKAVVDDLPSSIAVGNFAHLNLLCGSRNADDHLIANCVWNTSKINYVTIYIRILTHLLRSNEAPSTGQTDLKLPKTKDEVKSAINSYAVKTEKFLNFNTPQKFQFSDVETIVNGGAEKDIGMECGSGDMTSGVEEEGYATHVPYRV</sequence>
<dbReference type="EMBL" id="PKPP01009268">
    <property type="protein sequence ID" value="PWA48669.1"/>
    <property type="molecule type" value="Genomic_DNA"/>
</dbReference>
<dbReference type="PANTHER" id="PTHR22891">
    <property type="entry name" value="EUKARYOTIC TRANSLATION INITIATION FACTOR 2C"/>
    <property type="match status" value="1"/>
</dbReference>
<keyword evidence="2" id="KW-1185">Reference proteome</keyword>
<dbReference type="AlphaFoldDB" id="A0A2U1LI49"/>
<dbReference type="STRING" id="35608.A0A2U1LI49"/>
<accession>A0A2U1LI49</accession>
<comment type="caution">
    <text evidence="1">The sequence shown here is derived from an EMBL/GenBank/DDBJ whole genome shotgun (WGS) entry which is preliminary data.</text>
</comment>